<dbReference type="OrthoDB" id="1300022at2759"/>
<comment type="caution">
    <text evidence="1">The sequence shown here is derived from an EMBL/GenBank/DDBJ whole genome shotgun (WGS) entry which is preliminary data.</text>
</comment>
<protein>
    <submittedName>
        <fullName evidence="1">Uncharacterized protein</fullName>
    </submittedName>
</protein>
<proteinExistence type="predicted"/>
<dbReference type="Pfam" id="PF14223">
    <property type="entry name" value="Retrotran_gag_2"/>
    <property type="match status" value="1"/>
</dbReference>
<dbReference type="EMBL" id="BSYR01000035">
    <property type="protein sequence ID" value="GMJ01000.1"/>
    <property type="molecule type" value="Genomic_DNA"/>
</dbReference>
<sequence length="107" mass="12676">MPDEKDINTQINEYHKLLENLKAENINLPNAFVAGIFIEKLPDSWNDYKQQLRQKPNQLSLTDLITHIIIENTNRKNLKAKRTRERTVKANLVEDHNLHQNKSYDRN</sequence>
<organism evidence="1 2">
    <name type="scientific">Hibiscus trionum</name>
    <name type="common">Flower of an hour</name>
    <dbReference type="NCBI Taxonomy" id="183268"/>
    <lineage>
        <taxon>Eukaryota</taxon>
        <taxon>Viridiplantae</taxon>
        <taxon>Streptophyta</taxon>
        <taxon>Embryophyta</taxon>
        <taxon>Tracheophyta</taxon>
        <taxon>Spermatophyta</taxon>
        <taxon>Magnoliopsida</taxon>
        <taxon>eudicotyledons</taxon>
        <taxon>Gunneridae</taxon>
        <taxon>Pentapetalae</taxon>
        <taxon>rosids</taxon>
        <taxon>malvids</taxon>
        <taxon>Malvales</taxon>
        <taxon>Malvaceae</taxon>
        <taxon>Malvoideae</taxon>
        <taxon>Hibiscus</taxon>
    </lineage>
</organism>
<dbReference type="Proteomes" id="UP001165190">
    <property type="component" value="Unassembled WGS sequence"/>
</dbReference>
<name>A0A9W7MID9_HIBTR</name>
<keyword evidence="2" id="KW-1185">Reference proteome</keyword>
<gene>
    <name evidence="1" type="ORF">HRI_003769200</name>
</gene>
<dbReference type="AlphaFoldDB" id="A0A9W7MID9"/>
<evidence type="ECO:0000313" key="2">
    <source>
        <dbReference type="Proteomes" id="UP001165190"/>
    </source>
</evidence>
<accession>A0A9W7MID9</accession>
<reference evidence="1" key="1">
    <citation type="submission" date="2023-05" db="EMBL/GenBank/DDBJ databases">
        <title>Genome and transcriptome analyses reveal genes involved in the formation of fine ridges on petal epidermal cells in Hibiscus trionum.</title>
        <authorList>
            <person name="Koshimizu S."/>
            <person name="Masuda S."/>
            <person name="Ishii T."/>
            <person name="Shirasu K."/>
            <person name="Hoshino A."/>
            <person name="Arita M."/>
        </authorList>
    </citation>
    <scope>NUCLEOTIDE SEQUENCE</scope>
    <source>
        <strain evidence="1">Hamamatsu line</strain>
    </source>
</reference>
<evidence type="ECO:0000313" key="1">
    <source>
        <dbReference type="EMBL" id="GMJ01000.1"/>
    </source>
</evidence>